<dbReference type="InterPro" id="IPR027417">
    <property type="entry name" value="P-loop_NTPase"/>
</dbReference>
<proteinExistence type="predicted"/>
<dbReference type="EMBL" id="JAUSZV010000005">
    <property type="protein sequence ID" value="MDQ0904747.1"/>
    <property type="molecule type" value="Genomic_DNA"/>
</dbReference>
<dbReference type="Gene3D" id="1.10.10.10">
    <property type="entry name" value="Winged helix-like DNA-binding domain superfamily/Winged helix DNA-binding domain"/>
    <property type="match status" value="1"/>
</dbReference>
<dbReference type="Gene3D" id="3.40.50.300">
    <property type="entry name" value="P-loop containing nucleotide triphosphate hydrolases"/>
    <property type="match status" value="1"/>
</dbReference>
<dbReference type="PANTHER" id="PTHR47691:SF3">
    <property type="entry name" value="HTH-TYPE TRANSCRIPTIONAL REGULATOR RV0890C-RELATED"/>
    <property type="match status" value="1"/>
</dbReference>
<gene>
    <name evidence="2" type="ORF">QFZ22_000732</name>
</gene>
<dbReference type="InterPro" id="IPR036388">
    <property type="entry name" value="WH-like_DNA-bd_sf"/>
</dbReference>
<comment type="caution">
    <text evidence="2">The sequence shown here is derived from an EMBL/GenBank/DDBJ whole genome shotgun (WGS) entry which is preliminary data.</text>
</comment>
<feature type="region of interest" description="Disordered" evidence="1">
    <location>
        <begin position="583"/>
        <end position="649"/>
    </location>
</feature>
<evidence type="ECO:0008006" key="4">
    <source>
        <dbReference type="Google" id="ProtNLM"/>
    </source>
</evidence>
<dbReference type="Gene3D" id="1.10.8.430">
    <property type="entry name" value="Helical domain of apoptotic protease-activating factors"/>
    <property type="match status" value="1"/>
</dbReference>
<dbReference type="PRINTS" id="PR00364">
    <property type="entry name" value="DISEASERSIST"/>
</dbReference>
<name>A0AAW8F7R9_9ACTN</name>
<dbReference type="AlphaFoldDB" id="A0AAW8F7R9"/>
<dbReference type="Proteomes" id="UP001234216">
    <property type="component" value="Unassembled WGS sequence"/>
</dbReference>
<dbReference type="SUPFAM" id="SSF52540">
    <property type="entry name" value="P-loop containing nucleoside triphosphate hydrolases"/>
    <property type="match status" value="1"/>
</dbReference>
<sequence length="649" mass="68934">MIALDMVGAVVGWLVSLCGDSGVHLVRDQRDERALRKMIQGSMDSVVASAPPSARRPLERGIAKYFRAPPTLRLDGTVSVRDALEAAVDAQIAELDQWVARTTGVPFAEAVAVEPDVLRTRITEAIVSGLRQYAAAGAMSELVHALDTAEILGRINALGLRLDGLTVPSRAAVTFTLPRDSASFTGRAAELEVMRTVGRDALEPDTARVLAVHAVDGMAGVGKTALAVRAAHLLSPRFPDGQLFLHLHGHTPGRRPVDVKDALVSLLLVLGVPASAVPTDVGILAAMWRGMVRSKRVLLVLDDAVSSSQVRALLPGSPGSLVIVTSRRRLTALEGVVPMSLGMLAPAEATELFTRLAGRPSVDAADPQVAEVVRLCGYLPLAIRLTAGKLAHHPSWTVDDLVQDLTATQDRIAAMRAEDDSVQSAFDLSYGDLSPEQQRLFRCLGLFPGTEMDAFIAAALLGVSSADAQYLLDGLFQHHLVEEPARGRYRLHDLMRQRATSLVSLDPVDEIESAVDRMLDYHVHTLLRATSFIGARIPVTSGEAPGTPPAAMPQIDNVEQALAWIGTRRADLHAVADFAAARSRPARSGTLGSSTRAAPVGTGRGDRGWRPVWRGGEPGQSRSDTAAAGRPSGCAGEPPAGARCAQATR</sequence>
<dbReference type="PANTHER" id="PTHR47691">
    <property type="entry name" value="REGULATOR-RELATED"/>
    <property type="match status" value="1"/>
</dbReference>
<protein>
    <recommendedName>
        <fullName evidence="4">NB-ARC domain-containing protein</fullName>
    </recommendedName>
</protein>
<dbReference type="InterPro" id="IPR042197">
    <property type="entry name" value="Apaf_helical"/>
</dbReference>
<reference evidence="2" key="1">
    <citation type="submission" date="2023-07" db="EMBL/GenBank/DDBJ databases">
        <title>Comparative genomics of wheat-associated soil bacteria to identify genetic determinants of phenazine resistance.</title>
        <authorList>
            <person name="Mouncey N."/>
        </authorList>
    </citation>
    <scope>NUCLEOTIDE SEQUENCE</scope>
    <source>
        <strain evidence="2">V4I22</strain>
    </source>
</reference>
<evidence type="ECO:0000256" key="1">
    <source>
        <dbReference type="SAM" id="MobiDB-lite"/>
    </source>
</evidence>
<accession>A0AAW8F7R9</accession>
<dbReference type="RefSeq" id="WP_306972299.1">
    <property type="nucleotide sequence ID" value="NZ_JAUSZV010000005.1"/>
</dbReference>
<organism evidence="2 3">
    <name type="scientific">Streptomyces canus</name>
    <dbReference type="NCBI Taxonomy" id="58343"/>
    <lineage>
        <taxon>Bacteria</taxon>
        <taxon>Bacillati</taxon>
        <taxon>Actinomycetota</taxon>
        <taxon>Actinomycetes</taxon>
        <taxon>Kitasatosporales</taxon>
        <taxon>Streptomycetaceae</taxon>
        <taxon>Streptomyces</taxon>
        <taxon>Streptomyces aurantiacus group</taxon>
    </lineage>
</organism>
<dbReference type="GO" id="GO:0043531">
    <property type="term" value="F:ADP binding"/>
    <property type="evidence" value="ECO:0007669"/>
    <property type="project" value="InterPro"/>
</dbReference>
<evidence type="ECO:0000313" key="3">
    <source>
        <dbReference type="Proteomes" id="UP001234216"/>
    </source>
</evidence>
<evidence type="ECO:0000313" key="2">
    <source>
        <dbReference type="EMBL" id="MDQ0904747.1"/>
    </source>
</evidence>